<reference evidence="1" key="1">
    <citation type="submission" date="2019-12" db="EMBL/GenBank/DDBJ databases">
        <authorList>
            <person name="Scholz U."/>
            <person name="Mascher M."/>
            <person name="Fiebig A."/>
        </authorList>
    </citation>
    <scope>NUCLEOTIDE SEQUENCE</scope>
</reference>
<protein>
    <submittedName>
        <fullName evidence="1">Uncharacterized protein</fullName>
    </submittedName>
</protein>
<organism evidence="1">
    <name type="scientific">Spirodela intermedia</name>
    <name type="common">Intermediate duckweed</name>
    <dbReference type="NCBI Taxonomy" id="51605"/>
    <lineage>
        <taxon>Eukaryota</taxon>
        <taxon>Viridiplantae</taxon>
        <taxon>Streptophyta</taxon>
        <taxon>Embryophyta</taxon>
        <taxon>Tracheophyta</taxon>
        <taxon>Spermatophyta</taxon>
        <taxon>Magnoliopsida</taxon>
        <taxon>Liliopsida</taxon>
        <taxon>Araceae</taxon>
        <taxon>Lemnoideae</taxon>
        <taxon>Spirodela</taxon>
    </lineage>
</organism>
<name>A0A7I8ILW2_SPIIN</name>
<dbReference type="EMBL" id="LR743591">
    <property type="protein sequence ID" value="CAA2619141.1"/>
    <property type="molecule type" value="Genomic_DNA"/>
</dbReference>
<proteinExistence type="predicted"/>
<sequence>MYINLDQNFQICVFDFSTSMWINLFNPIMGKSESDWSDSNSISWPF</sequence>
<dbReference type="Proteomes" id="UP000663760">
    <property type="component" value="Chromosome 4"/>
</dbReference>
<evidence type="ECO:0000313" key="3">
    <source>
        <dbReference type="Proteomes" id="UP000663760"/>
    </source>
</evidence>
<accession>A0A7I8ILW2</accession>
<evidence type="ECO:0000313" key="2">
    <source>
        <dbReference type="EMBL" id="CAA7395151.1"/>
    </source>
</evidence>
<dbReference type="EMBL" id="LR746267">
    <property type="protein sequence ID" value="CAA7395151.1"/>
    <property type="molecule type" value="Genomic_DNA"/>
</dbReference>
<keyword evidence="3" id="KW-1185">Reference proteome</keyword>
<gene>
    <name evidence="1" type="ORF">SI7747_04005308</name>
    <name evidence="2" type="ORF">SI8410_04005812</name>
</gene>
<evidence type="ECO:0000313" key="1">
    <source>
        <dbReference type="EMBL" id="CAA2619141.1"/>
    </source>
</evidence>
<dbReference type="AlphaFoldDB" id="A0A7I8ILW2"/>